<evidence type="ECO:0000313" key="2">
    <source>
        <dbReference type="Proteomes" id="UP001060215"/>
    </source>
</evidence>
<proteinExistence type="predicted"/>
<dbReference type="EMBL" id="CM045772">
    <property type="protein sequence ID" value="KAI7985108.1"/>
    <property type="molecule type" value="Genomic_DNA"/>
</dbReference>
<accession>A0ACC0F8M7</accession>
<reference evidence="1 2" key="1">
    <citation type="journal article" date="2022" name="Plant J.">
        <title>Chromosome-level genome of Camellia lanceoleosa provides a valuable resource for understanding genome evolution and self-incompatibility.</title>
        <authorList>
            <person name="Gong W."/>
            <person name="Xiao S."/>
            <person name="Wang L."/>
            <person name="Liao Z."/>
            <person name="Chang Y."/>
            <person name="Mo W."/>
            <person name="Hu G."/>
            <person name="Li W."/>
            <person name="Zhao G."/>
            <person name="Zhu H."/>
            <person name="Hu X."/>
            <person name="Ji K."/>
            <person name="Xiang X."/>
            <person name="Song Q."/>
            <person name="Yuan D."/>
            <person name="Jin S."/>
            <person name="Zhang L."/>
        </authorList>
    </citation>
    <scope>NUCLEOTIDE SEQUENCE [LARGE SCALE GENOMIC DNA]</scope>
    <source>
        <strain evidence="1">SQ_2022a</strain>
    </source>
</reference>
<dbReference type="Proteomes" id="UP001060215">
    <property type="component" value="Chromosome 15"/>
</dbReference>
<keyword evidence="2" id="KW-1185">Reference proteome</keyword>
<sequence length="93" mass="10589">MIKEYEETSEEPEQTTPEKNKETLVDTQQELEPELERKEEEVPPLISTNQTEDLLVMQGLNEINPKATELEESNALALAIVPPRSVEDLKTLI</sequence>
<protein>
    <submittedName>
        <fullName evidence="1">Clathrin assembly protein</fullName>
    </submittedName>
</protein>
<organism evidence="1 2">
    <name type="scientific">Camellia lanceoleosa</name>
    <dbReference type="NCBI Taxonomy" id="1840588"/>
    <lineage>
        <taxon>Eukaryota</taxon>
        <taxon>Viridiplantae</taxon>
        <taxon>Streptophyta</taxon>
        <taxon>Embryophyta</taxon>
        <taxon>Tracheophyta</taxon>
        <taxon>Spermatophyta</taxon>
        <taxon>Magnoliopsida</taxon>
        <taxon>eudicotyledons</taxon>
        <taxon>Gunneridae</taxon>
        <taxon>Pentapetalae</taxon>
        <taxon>asterids</taxon>
        <taxon>Ericales</taxon>
        <taxon>Theaceae</taxon>
        <taxon>Camellia</taxon>
    </lineage>
</organism>
<evidence type="ECO:0000313" key="1">
    <source>
        <dbReference type="EMBL" id="KAI7985108.1"/>
    </source>
</evidence>
<comment type="caution">
    <text evidence="1">The sequence shown here is derived from an EMBL/GenBank/DDBJ whole genome shotgun (WGS) entry which is preliminary data.</text>
</comment>
<name>A0ACC0F8M7_9ERIC</name>
<gene>
    <name evidence="1" type="ORF">LOK49_LG14G00253</name>
</gene>